<comment type="similarity">
    <text evidence="1 3">Belongs to the short-chain dehydrogenases/reductases (SDR) family.</text>
</comment>
<comment type="caution">
    <text evidence="4">The sequence shown here is derived from an EMBL/GenBank/DDBJ whole genome shotgun (WGS) entry which is preliminary data.</text>
</comment>
<dbReference type="Gene3D" id="3.40.50.720">
    <property type="entry name" value="NAD(P)-binding Rossmann-like Domain"/>
    <property type="match status" value="1"/>
</dbReference>
<dbReference type="PANTHER" id="PTHR43115">
    <property type="entry name" value="DEHYDROGENASE/REDUCTASE SDR FAMILY MEMBER 11"/>
    <property type="match status" value="1"/>
</dbReference>
<dbReference type="AlphaFoldDB" id="A0A8K0G7N6"/>
<gene>
    <name evidence="4" type="ORF">ILUMI_11497</name>
</gene>
<dbReference type="PROSITE" id="PS00061">
    <property type="entry name" value="ADH_SHORT"/>
    <property type="match status" value="1"/>
</dbReference>
<dbReference type="PRINTS" id="PR00080">
    <property type="entry name" value="SDRFAMILY"/>
</dbReference>
<organism evidence="4 5">
    <name type="scientific">Ignelater luminosus</name>
    <name type="common">Cucubano</name>
    <name type="synonym">Pyrophorus luminosus</name>
    <dbReference type="NCBI Taxonomy" id="2038154"/>
    <lineage>
        <taxon>Eukaryota</taxon>
        <taxon>Metazoa</taxon>
        <taxon>Ecdysozoa</taxon>
        <taxon>Arthropoda</taxon>
        <taxon>Hexapoda</taxon>
        <taxon>Insecta</taxon>
        <taxon>Pterygota</taxon>
        <taxon>Neoptera</taxon>
        <taxon>Endopterygota</taxon>
        <taxon>Coleoptera</taxon>
        <taxon>Polyphaga</taxon>
        <taxon>Elateriformia</taxon>
        <taxon>Elateroidea</taxon>
        <taxon>Elateridae</taxon>
        <taxon>Agrypninae</taxon>
        <taxon>Pyrophorini</taxon>
        <taxon>Ignelater</taxon>
    </lineage>
</organism>
<dbReference type="PANTHER" id="PTHR43115:SF4">
    <property type="entry name" value="DEHYDROGENASE_REDUCTASE SDR FAMILY MEMBER 11"/>
    <property type="match status" value="1"/>
</dbReference>
<dbReference type="Pfam" id="PF00106">
    <property type="entry name" value="adh_short"/>
    <property type="match status" value="2"/>
</dbReference>
<dbReference type="GO" id="GO:0016491">
    <property type="term" value="F:oxidoreductase activity"/>
    <property type="evidence" value="ECO:0007669"/>
    <property type="project" value="UniProtKB-KW"/>
</dbReference>
<dbReference type="Proteomes" id="UP000801492">
    <property type="component" value="Unassembled WGS sequence"/>
</dbReference>
<keyword evidence="2" id="KW-0560">Oxidoreductase</keyword>
<evidence type="ECO:0000313" key="5">
    <source>
        <dbReference type="Proteomes" id="UP000801492"/>
    </source>
</evidence>
<evidence type="ECO:0000256" key="2">
    <source>
        <dbReference type="ARBA" id="ARBA00023002"/>
    </source>
</evidence>
<keyword evidence="5" id="KW-1185">Reference proteome</keyword>
<reference evidence="4" key="1">
    <citation type="submission" date="2019-08" db="EMBL/GenBank/DDBJ databases">
        <title>The genome of the North American firefly Photinus pyralis.</title>
        <authorList>
            <consortium name="Photinus pyralis genome working group"/>
            <person name="Fallon T.R."/>
            <person name="Sander Lower S.E."/>
            <person name="Weng J.-K."/>
        </authorList>
    </citation>
    <scope>NUCLEOTIDE SEQUENCE</scope>
    <source>
        <strain evidence="4">TRF0915ILg1</strain>
        <tissue evidence="4">Whole body</tissue>
    </source>
</reference>
<proteinExistence type="inferred from homology"/>
<protein>
    <recommendedName>
        <fullName evidence="6">Dehydrogenase/reductase SDR family member 11</fullName>
    </recommendedName>
</protein>
<evidence type="ECO:0000256" key="1">
    <source>
        <dbReference type="ARBA" id="ARBA00006484"/>
    </source>
</evidence>
<sequence>MDKWKGKVAIVTGASSGIGSAIAEQLVYSGLQVVGLARPDMTVEDDILNAFKWTKDNLGPIHILVNNASVLRNTTLMTGSTSDWKKVPDTNVLGLCIATREAVKDMRTNNVSGHIVHINSVLGHKVSANANVNIYPASKFAVTALTETLRQELHSINLKIKSISPGVVESEIRDAAGFTVDPKTKAQFDKLPCLKPTDS</sequence>
<dbReference type="OrthoDB" id="1933717at2759"/>
<dbReference type="PRINTS" id="PR00081">
    <property type="entry name" value="GDHRDH"/>
</dbReference>
<evidence type="ECO:0000256" key="3">
    <source>
        <dbReference type="RuleBase" id="RU000363"/>
    </source>
</evidence>
<evidence type="ECO:0008006" key="6">
    <source>
        <dbReference type="Google" id="ProtNLM"/>
    </source>
</evidence>
<dbReference type="InterPro" id="IPR020904">
    <property type="entry name" value="Sc_DH/Rdtase_CS"/>
</dbReference>
<dbReference type="EMBL" id="VTPC01006770">
    <property type="protein sequence ID" value="KAF2894675.1"/>
    <property type="molecule type" value="Genomic_DNA"/>
</dbReference>
<dbReference type="InterPro" id="IPR002347">
    <property type="entry name" value="SDR_fam"/>
</dbReference>
<name>A0A8K0G7N6_IGNLU</name>
<accession>A0A8K0G7N6</accession>
<dbReference type="SUPFAM" id="SSF51735">
    <property type="entry name" value="NAD(P)-binding Rossmann-fold domains"/>
    <property type="match status" value="1"/>
</dbReference>
<evidence type="ECO:0000313" key="4">
    <source>
        <dbReference type="EMBL" id="KAF2894675.1"/>
    </source>
</evidence>
<dbReference type="InterPro" id="IPR036291">
    <property type="entry name" value="NAD(P)-bd_dom_sf"/>
</dbReference>